<comment type="similarity">
    <text evidence="2">Belongs to the rickettsiale 17 kDa surface antigen family.</text>
</comment>
<organism evidence="7 8">
    <name type="scientific">Gemmobacter aquatilis</name>
    <dbReference type="NCBI Taxonomy" id="933059"/>
    <lineage>
        <taxon>Bacteria</taxon>
        <taxon>Pseudomonadati</taxon>
        <taxon>Pseudomonadota</taxon>
        <taxon>Alphaproteobacteria</taxon>
        <taxon>Rhodobacterales</taxon>
        <taxon>Paracoccaceae</taxon>
        <taxon>Gemmobacter</taxon>
    </lineage>
</organism>
<feature type="signal peptide" evidence="5">
    <location>
        <begin position="1"/>
        <end position="20"/>
    </location>
</feature>
<keyword evidence="8" id="KW-1185">Reference proteome</keyword>
<keyword evidence="4" id="KW-0449">Lipoprotein</keyword>
<dbReference type="AlphaFoldDB" id="A0A1H8J051"/>
<evidence type="ECO:0000256" key="4">
    <source>
        <dbReference type="ARBA" id="ARBA00023288"/>
    </source>
</evidence>
<evidence type="ECO:0000313" key="8">
    <source>
        <dbReference type="Proteomes" id="UP000198761"/>
    </source>
</evidence>
<reference evidence="7 8" key="1">
    <citation type="submission" date="2016-10" db="EMBL/GenBank/DDBJ databases">
        <authorList>
            <person name="de Groot N.N."/>
        </authorList>
    </citation>
    <scope>NUCLEOTIDE SEQUENCE [LARGE SCALE GENOMIC DNA]</scope>
    <source>
        <strain evidence="7 8">DSM 3857</strain>
    </source>
</reference>
<feature type="chain" id="PRO_5011451739" description="17 kDa surface antigen" evidence="5">
    <location>
        <begin position="21"/>
        <end position="87"/>
    </location>
</feature>
<evidence type="ECO:0000256" key="2">
    <source>
        <dbReference type="ARBA" id="ARBA00008681"/>
    </source>
</evidence>
<evidence type="ECO:0000256" key="5">
    <source>
        <dbReference type="SAM" id="SignalP"/>
    </source>
</evidence>
<dbReference type="Proteomes" id="UP000198761">
    <property type="component" value="Unassembled WGS sequence"/>
</dbReference>
<dbReference type="STRING" id="933059.SAMN04488103_107102"/>
<dbReference type="PROSITE" id="PS51257">
    <property type="entry name" value="PROKAR_LIPOPROTEIN"/>
    <property type="match status" value="1"/>
</dbReference>
<comment type="subcellular location">
    <subcellularLocation>
        <location evidence="1">Cell outer membrane</location>
        <topology evidence="1">Lipid-anchor</topology>
    </subcellularLocation>
</comment>
<dbReference type="RefSeq" id="WP_175482109.1">
    <property type="nucleotide sequence ID" value="NZ_FOCE01000007.1"/>
</dbReference>
<evidence type="ECO:0000256" key="3">
    <source>
        <dbReference type="ARBA" id="ARBA00015281"/>
    </source>
</evidence>
<evidence type="ECO:0000313" key="7">
    <source>
        <dbReference type="EMBL" id="SEN74253.1"/>
    </source>
</evidence>
<keyword evidence="5" id="KW-0732">Signal</keyword>
<evidence type="ECO:0000256" key="1">
    <source>
        <dbReference type="ARBA" id="ARBA00004459"/>
    </source>
</evidence>
<dbReference type="InterPro" id="IPR008816">
    <property type="entry name" value="Gly_zipper_2TM_dom"/>
</dbReference>
<gene>
    <name evidence="7" type="ORF">SAMN04488103_107102</name>
</gene>
<dbReference type="EMBL" id="FOCE01000007">
    <property type="protein sequence ID" value="SEN74253.1"/>
    <property type="molecule type" value="Genomic_DNA"/>
</dbReference>
<sequence length="87" mass="8756">MSFVRNLVCAVPLVALLAACQTGNPNTTTGALTGAAIGAMVTSDGDKLKGAAAGAALGALAGSTIPPERKQCIYTYPDGRQYRADCP</sequence>
<dbReference type="Pfam" id="PF05433">
    <property type="entry name" value="Rick_17kDa_Anti"/>
    <property type="match status" value="1"/>
</dbReference>
<feature type="domain" description="Glycine zipper 2TM" evidence="6">
    <location>
        <begin position="27"/>
        <end position="65"/>
    </location>
</feature>
<accession>A0A1H8J051</accession>
<protein>
    <recommendedName>
        <fullName evidence="3">17 kDa surface antigen</fullName>
    </recommendedName>
</protein>
<name>A0A1H8J051_9RHOB</name>
<proteinExistence type="inferred from homology"/>
<evidence type="ECO:0000259" key="6">
    <source>
        <dbReference type="Pfam" id="PF05433"/>
    </source>
</evidence>